<sequence length="38" mass="3857">MQRIGCARPPAAARWTGRTTGGVSGSACSSPVVPRSMP</sequence>
<dbReference type="AlphaFoldDB" id="A0A161J2W3"/>
<evidence type="ECO:0000313" key="2">
    <source>
        <dbReference type="EMBL" id="AND70045.1"/>
    </source>
</evidence>
<feature type="region of interest" description="Disordered" evidence="1">
    <location>
        <begin position="1"/>
        <end position="38"/>
    </location>
</feature>
<dbReference type="KEGG" id="dtx:ATSB10_25910"/>
<protein>
    <submittedName>
        <fullName evidence="2">Uncharacterized protein</fullName>
    </submittedName>
</protein>
<organism evidence="2 3">
    <name type="scientific">Dyella thiooxydans</name>
    <dbReference type="NCBI Taxonomy" id="445710"/>
    <lineage>
        <taxon>Bacteria</taxon>
        <taxon>Pseudomonadati</taxon>
        <taxon>Pseudomonadota</taxon>
        <taxon>Gammaproteobacteria</taxon>
        <taxon>Lysobacterales</taxon>
        <taxon>Rhodanobacteraceae</taxon>
        <taxon>Dyella</taxon>
    </lineage>
</organism>
<proteinExistence type="predicted"/>
<accession>A0A161J2W3</accession>
<name>A0A161J2W3_9GAMM</name>
<gene>
    <name evidence="2" type="ORF">ATSB10_25910</name>
</gene>
<dbReference type="Proteomes" id="UP000077255">
    <property type="component" value="Chromosome"/>
</dbReference>
<evidence type="ECO:0000256" key="1">
    <source>
        <dbReference type="SAM" id="MobiDB-lite"/>
    </source>
</evidence>
<keyword evidence="3" id="KW-1185">Reference proteome</keyword>
<evidence type="ECO:0000313" key="3">
    <source>
        <dbReference type="Proteomes" id="UP000077255"/>
    </source>
</evidence>
<dbReference type="EMBL" id="CP014841">
    <property type="protein sequence ID" value="AND70045.1"/>
    <property type="molecule type" value="Genomic_DNA"/>
</dbReference>
<reference evidence="2 3" key="1">
    <citation type="submission" date="2016-02" db="EMBL/GenBank/DDBJ databases">
        <title>Complete genome sequencing and analysis of ATSB10, Dyella thiooxydans isolated from rhizosphere soil of sunflower (Helianthus annuus L.).</title>
        <authorList>
            <person name="Lee Y."/>
            <person name="Hwangbo K."/>
            <person name="Chung H."/>
            <person name="Yoo J."/>
            <person name="Kim K.Y."/>
            <person name="Sa T.M."/>
            <person name="Um Y."/>
            <person name="Madhaiyan M."/>
        </authorList>
    </citation>
    <scope>NUCLEOTIDE SEQUENCE [LARGE SCALE GENOMIC DNA]</scope>
    <source>
        <strain evidence="2 3">ATSB10</strain>
    </source>
</reference>